<keyword evidence="1" id="KW-1133">Transmembrane helix</keyword>
<evidence type="ECO:0000256" key="1">
    <source>
        <dbReference type="SAM" id="Phobius"/>
    </source>
</evidence>
<evidence type="ECO:0000313" key="2">
    <source>
        <dbReference type="EMBL" id="SCG85536.1"/>
    </source>
</evidence>
<dbReference type="KEGG" id="mcub:MCBB_0976"/>
<proteinExistence type="predicted"/>
<evidence type="ECO:0000313" key="3">
    <source>
        <dbReference type="Proteomes" id="UP000094707"/>
    </source>
</evidence>
<keyword evidence="3" id="KW-1185">Reference proteome</keyword>
<gene>
    <name evidence="2" type="ORF">MCBB_0976</name>
</gene>
<feature type="transmembrane region" description="Helical" evidence="1">
    <location>
        <begin position="21"/>
        <end position="40"/>
    </location>
</feature>
<dbReference type="EMBL" id="LT607756">
    <property type="protein sequence ID" value="SCG85536.1"/>
    <property type="molecule type" value="Genomic_DNA"/>
</dbReference>
<dbReference type="GeneID" id="30411824"/>
<organism evidence="2 3">
    <name type="scientific">Methanobacterium congolense</name>
    <dbReference type="NCBI Taxonomy" id="118062"/>
    <lineage>
        <taxon>Archaea</taxon>
        <taxon>Methanobacteriati</taxon>
        <taxon>Methanobacteriota</taxon>
        <taxon>Methanomada group</taxon>
        <taxon>Methanobacteria</taxon>
        <taxon>Methanobacteriales</taxon>
        <taxon>Methanobacteriaceae</taxon>
        <taxon>Methanobacterium</taxon>
    </lineage>
</organism>
<sequence>MSDFMWFSFDMDARGQVPLEYILIMGFTFVVSLVFLFPVGEQNELNIALASARTGAIEGANMDSFALYPEETFKNYTSAHTSLTKPSTVRIIRIEYRNQGMNSNYQKEKIQIRVYASAPSVRTPGERNCLGDRINYHVRMSISQNFKTENLTNKVYNPAFSPRYVFTTGDVSWV</sequence>
<protein>
    <submittedName>
        <fullName evidence="2">Uncharacterized protein</fullName>
    </submittedName>
</protein>
<dbReference type="STRING" id="118062.MCBB_0976"/>
<accession>A0A1D3L1U4</accession>
<keyword evidence="1" id="KW-0472">Membrane</keyword>
<keyword evidence="1" id="KW-0812">Transmembrane</keyword>
<dbReference type="Proteomes" id="UP000094707">
    <property type="component" value="Chromosome I"/>
</dbReference>
<dbReference type="RefSeq" id="WP_231916409.1">
    <property type="nucleotide sequence ID" value="NZ_LT607756.1"/>
</dbReference>
<reference evidence="2 3" key="1">
    <citation type="submission" date="2016-08" db="EMBL/GenBank/DDBJ databases">
        <authorList>
            <person name="Seilhamer J.J."/>
        </authorList>
    </citation>
    <scope>NUCLEOTIDE SEQUENCE [LARGE SCALE GENOMIC DNA]</scope>
    <source>
        <strain evidence="2">Buetzberg</strain>
    </source>
</reference>
<dbReference type="AlphaFoldDB" id="A0A1D3L1U4"/>
<name>A0A1D3L1U4_9EURY</name>